<proteinExistence type="predicted"/>
<dbReference type="Pfam" id="PF23003">
    <property type="entry name" value="Fn1_2"/>
    <property type="match status" value="2"/>
</dbReference>
<name>A0A077ZFW8_TRITR</name>
<evidence type="ECO:0000313" key="4">
    <source>
        <dbReference type="Proteomes" id="UP000030665"/>
    </source>
</evidence>
<accession>A0A077ZFW8</accession>
<protein>
    <recommendedName>
        <fullName evidence="2">Abnormal cell migration protein 18-like fibronectin type I domain-containing protein</fullName>
    </recommendedName>
</protein>
<feature type="signal peptide" evidence="1">
    <location>
        <begin position="1"/>
        <end position="16"/>
    </location>
</feature>
<keyword evidence="4" id="KW-1185">Reference proteome</keyword>
<dbReference type="EMBL" id="HG806535">
    <property type="protein sequence ID" value="CDW59236.1"/>
    <property type="molecule type" value="Genomic_DNA"/>
</dbReference>
<evidence type="ECO:0000313" key="3">
    <source>
        <dbReference type="EMBL" id="CDW59236.1"/>
    </source>
</evidence>
<reference evidence="3" key="1">
    <citation type="submission" date="2014-01" db="EMBL/GenBank/DDBJ databases">
        <authorList>
            <person name="Aslett M."/>
        </authorList>
    </citation>
    <scope>NUCLEOTIDE SEQUENCE</scope>
</reference>
<dbReference type="InterPro" id="IPR040282">
    <property type="entry name" value="Mig-18-like"/>
</dbReference>
<sequence length="354" mass="39770">MRQITLLLVAFSLFEASNTQLARQKRSIINDNSCPDFSNVRLMWKYVNHTRGDPYGCILESGEAIPFGATYKTTHYILRCDQTGPEQVTMTPVQCVLNGKTIEVDEQVPYNDFVYSCVNSSSCIGMKIVGCIASNGSTIQIGDTFVHKNFVVECQKDEDSYIIQNPVGCLIDGKKVDPQKTIASGKYWYKCIRLGSNSLRKEVVGCVTDDGKLIDISQTFRKKDYLYLCKVKWRKVTAVPVGCIAREYGVEREFRFGEKWYNPSSDVPSSPLSYLIKCTSRKGKPERVVTHCVVHDSSDYGRRTLEPGCGVKYGDKKIFVCQQLEGGVVKGSLNSYDKSKSIYEAMKPFGVRIC</sequence>
<gene>
    <name evidence="3" type="ORF">TTRE_0000756701</name>
</gene>
<feature type="domain" description="Abnormal cell migration protein 18-like fibronectin type I" evidence="2">
    <location>
        <begin position="93"/>
        <end position="161"/>
    </location>
</feature>
<evidence type="ECO:0000259" key="2">
    <source>
        <dbReference type="Pfam" id="PF23003"/>
    </source>
</evidence>
<reference evidence="3" key="2">
    <citation type="submission" date="2014-03" db="EMBL/GenBank/DDBJ databases">
        <title>The whipworm genome and dual-species transcriptomics of an intimate host-pathogen interaction.</title>
        <authorList>
            <person name="Foth B.J."/>
            <person name="Tsai I.J."/>
            <person name="Reid A.J."/>
            <person name="Bancroft A.J."/>
            <person name="Nichol S."/>
            <person name="Tracey A."/>
            <person name="Holroyd N."/>
            <person name="Cotton J.A."/>
            <person name="Stanley E.J."/>
            <person name="Zarowiecki M."/>
            <person name="Liu J.Z."/>
            <person name="Huckvale T."/>
            <person name="Cooper P.J."/>
            <person name="Grencis R.K."/>
            <person name="Berriman M."/>
        </authorList>
    </citation>
    <scope>NUCLEOTIDE SEQUENCE [LARGE SCALE GENOMIC DNA]</scope>
</reference>
<dbReference type="InterPro" id="IPR055119">
    <property type="entry name" value="Mig18_Fn1"/>
</dbReference>
<feature type="chain" id="PRO_5001728721" description="Abnormal cell migration protein 18-like fibronectin type I domain-containing protein" evidence="1">
    <location>
        <begin position="17"/>
        <end position="354"/>
    </location>
</feature>
<evidence type="ECO:0000256" key="1">
    <source>
        <dbReference type="SAM" id="SignalP"/>
    </source>
</evidence>
<dbReference type="AlphaFoldDB" id="A0A077ZFW8"/>
<dbReference type="Proteomes" id="UP000030665">
    <property type="component" value="Unassembled WGS sequence"/>
</dbReference>
<feature type="domain" description="Abnormal cell migration protein 18-like fibronectin type I" evidence="2">
    <location>
        <begin position="167"/>
        <end position="232"/>
    </location>
</feature>
<dbReference type="PANTHER" id="PTHR35572">
    <property type="entry name" value="PROTEIN CBG04538-RELATED"/>
    <property type="match status" value="1"/>
</dbReference>
<keyword evidence="1" id="KW-0732">Signal</keyword>
<dbReference type="OrthoDB" id="5911931at2759"/>
<organism evidence="3 4">
    <name type="scientific">Trichuris trichiura</name>
    <name type="common">Whipworm</name>
    <name type="synonym">Trichocephalus trichiurus</name>
    <dbReference type="NCBI Taxonomy" id="36087"/>
    <lineage>
        <taxon>Eukaryota</taxon>
        <taxon>Metazoa</taxon>
        <taxon>Ecdysozoa</taxon>
        <taxon>Nematoda</taxon>
        <taxon>Enoplea</taxon>
        <taxon>Dorylaimia</taxon>
        <taxon>Trichinellida</taxon>
        <taxon>Trichuridae</taxon>
        <taxon>Trichuris</taxon>
    </lineage>
</organism>